<dbReference type="EMBL" id="JACHIR010000001">
    <property type="protein sequence ID" value="MBB5895542.1"/>
    <property type="molecule type" value="Genomic_DNA"/>
</dbReference>
<dbReference type="RefSeq" id="WP_184867324.1">
    <property type="nucleotide sequence ID" value="NZ_BAAAWY010000098.1"/>
</dbReference>
<sequence>MDERKDGMVRLLVRTAVNRMQESDPDGALDALTALYRGADHSPREAADVLADASADMLKSLCLQVGDGAPIKMQLGDTEGNEIPIDDIDPPLRASFRAVMALVNSDEQSADMQLGLVFDRHDPEEDTVALMHLLLWTTDLLAACREGGARAPDWLVESSAG</sequence>
<accession>A0A7W9KN61</accession>
<comment type="caution">
    <text evidence="1">The sequence shown here is derived from an EMBL/GenBank/DDBJ whole genome shotgun (WGS) entry which is preliminary data.</text>
</comment>
<dbReference type="Proteomes" id="UP000585638">
    <property type="component" value="Unassembled WGS sequence"/>
</dbReference>
<evidence type="ECO:0000313" key="1">
    <source>
        <dbReference type="EMBL" id="MBB5895542.1"/>
    </source>
</evidence>
<name>A0A7W9KN61_9PSEU</name>
<protein>
    <submittedName>
        <fullName evidence="1">Uncharacterized protein</fullName>
    </submittedName>
</protein>
<dbReference type="AlphaFoldDB" id="A0A7W9KN61"/>
<evidence type="ECO:0000313" key="2">
    <source>
        <dbReference type="Proteomes" id="UP000585638"/>
    </source>
</evidence>
<proteinExistence type="predicted"/>
<organism evidence="1 2">
    <name type="scientific">Kutzneria kofuensis</name>
    <dbReference type="NCBI Taxonomy" id="103725"/>
    <lineage>
        <taxon>Bacteria</taxon>
        <taxon>Bacillati</taxon>
        <taxon>Actinomycetota</taxon>
        <taxon>Actinomycetes</taxon>
        <taxon>Pseudonocardiales</taxon>
        <taxon>Pseudonocardiaceae</taxon>
        <taxon>Kutzneria</taxon>
    </lineage>
</organism>
<keyword evidence="2" id="KW-1185">Reference proteome</keyword>
<gene>
    <name evidence="1" type="ORF">BJ998_006738</name>
</gene>
<reference evidence="1 2" key="1">
    <citation type="submission" date="2020-08" db="EMBL/GenBank/DDBJ databases">
        <title>Sequencing the genomes of 1000 actinobacteria strains.</title>
        <authorList>
            <person name="Klenk H.-P."/>
        </authorList>
    </citation>
    <scope>NUCLEOTIDE SEQUENCE [LARGE SCALE GENOMIC DNA]</scope>
    <source>
        <strain evidence="1 2">DSM 43851</strain>
    </source>
</reference>